<keyword evidence="3" id="KW-1185">Reference proteome</keyword>
<dbReference type="OrthoDB" id="6250593at2759"/>
<feature type="region of interest" description="Disordered" evidence="1">
    <location>
        <begin position="1"/>
        <end position="27"/>
    </location>
</feature>
<sequence>MTWLRKKTPNPEDGDFPTFPKHYGEQKGKPLTKSVKVAPSLHWSGGPTVIWGIDVGPQVTTVSFAYLLTGQSVEVHNIVYWPKAFPLRQSDNSDEPLPQVEKTYKLRETYEAAGFVSHPAWPSERTVNYIHVIGTENSPPAFQVRTELPFLEVANERYKYVDLVEHLLKHALSVYGAVIKPEQPRWSRASDVVVSLPSGISKSTEISVTEALNHMVQRVMPKVIGTTQVYYVSRPDLRLFEDDTWRNLDTNFQHNDTFINVDWDLTTGDMVCSSYRVRRLPGGQTAFDTRQRSYLQSTPTIRKRASSADSQEGTRFASALHWSAQQKHGSRKLMIRVSNPFKKSEGLLAAFHKSLDELGLQVGIRLIDPTTETGSFGAVLWRIAHVAASSDQSNEGDTRLIRDATGVQSAGTGASTPEMSEREWGRLPGSSRVTSSFYPEQRSGPISTPELPVDFASSPLSWSPNAMIPSTSVANSSYMSISQSNIKQPSENIAGSSTILDFPDRRVEEEAHQTFPPAYISDHDTKAYLLEKSRKQE</sequence>
<organism evidence="2 3">
    <name type="scientific">Thanatephorus cucumeris (strain AG1-IB / isolate 7/3/14)</name>
    <name type="common">Lettuce bottom rot fungus</name>
    <name type="synonym">Rhizoctonia solani</name>
    <dbReference type="NCBI Taxonomy" id="1108050"/>
    <lineage>
        <taxon>Eukaryota</taxon>
        <taxon>Fungi</taxon>
        <taxon>Dikarya</taxon>
        <taxon>Basidiomycota</taxon>
        <taxon>Agaricomycotina</taxon>
        <taxon>Agaricomycetes</taxon>
        <taxon>Cantharellales</taxon>
        <taxon>Ceratobasidiaceae</taxon>
        <taxon>Rhizoctonia</taxon>
        <taxon>Rhizoctonia solani AG-1</taxon>
    </lineage>
</organism>
<proteinExistence type="predicted"/>
<evidence type="ECO:0000313" key="3">
    <source>
        <dbReference type="Proteomes" id="UP000059188"/>
    </source>
</evidence>
<feature type="region of interest" description="Disordered" evidence="1">
    <location>
        <begin position="405"/>
        <end position="450"/>
    </location>
</feature>
<evidence type="ECO:0000313" key="2">
    <source>
        <dbReference type="EMBL" id="CEL62491.1"/>
    </source>
</evidence>
<evidence type="ECO:0000256" key="1">
    <source>
        <dbReference type="SAM" id="MobiDB-lite"/>
    </source>
</evidence>
<name>A0A0B7FX20_THACB</name>
<feature type="compositionally biased region" description="Polar residues" evidence="1">
    <location>
        <begin position="406"/>
        <end position="418"/>
    </location>
</feature>
<protein>
    <submittedName>
        <fullName evidence="2">Uncharacterized protein</fullName>
    </submittedName>
</protein>
<dbReference type="EMBL" id="LN679106">
    <property type="protein sequence ID" value="CEL62491.1"/>
    <property type="molecule type" value="Genomic_DNA"/>
</dbReference>
<reference evidence="2 3" key="1">
    <citation type="submission" date="2014-11" db="EMBL/GenBank/DDBJ databases">
        <authorList>
            <person name="Wibberg Daniel"/>
        </authorList>
    </citation>
    <scope>NUCLEOTIDE SEQUENCE [LARGE SCALE GENOMIC DNA]</scope>
    <source>
        <strain evidence="2">Rhizoctonia solani AG1-IB 7/3/14</strain>
    </source>
</reference>
<accession>A0A0B7FX20</accession>
<dbReference type="Proteomes" id="UP000059188">
    <property type="component" value="Unassembled WGS sequence"/>
</dbReference>
<gene>
    <name evidence="2" type="ORF">RSOLAG1IB_04847</name>
</gene>
<dbReference type="AlphaFoldDB" id="A0A0B7FX20"/>